<keyword evidence="8" id="KW-0051">Antiviral defense</keyword>
<evidence type="ECO:0000313" key="10">
    <source>
        <dbReference type="Proteomes" id="UP000190460"/>
    </source>
</evidence>
<reference evidence="9 10" key="1">
    <citation type="submission" date="2017-02" db="EMBL/GenBank/DDBJ databases">
        <authorList>
            <person name="Peterson S.W."/>
        </authorList>
    </citation>
    <scope>NUCLEOTIDE SEQUENCE [LARGE SCALE GENOMIC DNA]</scope>
    <source>
        <strain evidence="9 10">ATCC 49788</strain>
    </source>
</reference>
<dbReference type="GO" id="GO:0043571">
    <property type="term" value="P:maintenance of CRISPR repeat elements"/>
    <property type="evidence" value="ECO:0007669"/>
    <property type="project" value="InterPro"/>
</dbReference>
<dbReference type="Pfam" id="PF09827">
    <property type="entry name" value="CRISPR_Cas2"/>
    <property type="match status" value="1"/>
</dbReference>
<accession>A0A1T4Y4Y8</accession>
<name>A0A1T4Y4Y8_9GAMM</name>
<keyword evidence="10" id="KW-1185">Reference proteome</keyword>
<dbReference type="STRING" id="92487.SAMN02745130_03929"/>
<keyword evidence="5" id="KW-0255">Endonuclease</keyword>
<evidence type="ECO:0000256" key="8">
    <source>
        <dbReference type="ARBA" id="ARBA00023118"/>
    </source>
</evidence>
<keyword evidence="7" id="KW-0460">Magnesium</keyword>
<dbReference type="EMBL" id="FUYB01000039">
    <property type="protein sequence ID" value="SKA96867.1"/>
    <property type="molecule type" value="Genomic_DNA"/>
</dbReference>
<evidence type="ECO:0000256" key="5">
    <source>
        <dbReference type="ARBA" id="ARBA00022759"/>
    </source>
</evidence>
<evidence type="ECO:0000256" key="2">
    <source>
        <dbReference type="ARBA" id="ARBA00009959"/>
    </source>
</evidence>
<comment type="cofactor">
    <cofactor evidence="1">
        <name>Mg(2+)</name>
        <dbReference type="ChEBI" id="CHEBI:18420"/>
    </cofactor>
</comment>
<sequence>MSGRLLYLASYDVCEDDRLRAALACVRAYATGGQKSVHEVWLTAAEKGELLLAMSLLLNLREDSFLLIRLDPRQRVHTLGIAIPPSNPDWFYVG</sequence>
<evidence type="ECO:0000256" key="7">
    <source>
        <dbReference type="ARBA" id="ARBA00022842"/>
    </source>
</evidence>
<dbReference type="CDD" id="cd09725">
    <property type="entry name" value="Cas2_I_II_III"/>
    <property type="match status" value="1"/>
</dbReference>
<evidence type="ECO:0000256" key="3">
    <source>
        <dbReference type="ARBA" id="ARBA00022722"/>
    </source>
</evidence>
<keyword evidence="3" id="KW-0540">Nuclease</keyword>
<dbReference type="Gene3D" id="3.30.70.240">
    <property type="match status" value="1"/>
</dbReference>
<dbReference type="RefSeq" id="WP_078924334.1">
    <property type="nucleotide sequence ID" value="NZ_FUYB01000039.1"/>
</dbReference>
<dbReference type="Proteomes" id="UP000190460">
    <property type="component" value="Unassembled WGS sequence"/>
</dbReference>
<dbReference type="AlphaFoldDB" id="A0A1T4Y4Y8"/>
<dbReference type="OrthoDB" id="9798176at2"/>
<proteinExistence type="inferred from homology"/>
<dbReference type="GO" id="GO:0051607">
    <property type="term" value="P:defense response to virus"/>
    <property type="evidence" value="ECO:0007669"/>
    <property type="project" value="UniProtKB-KW"/>
</dbReference>
<dbReference type="SUPFAM" id="SSF143430">
    <property type="entry name" value="TTP0101/SSO1404-like"/>
    <property type="match status" value="1"/>
</dbReference>
<organism evidence="9 10">
    <name type="scientific">Thiothrix eikelboomii</name>
    <dbReference type="NCBI Taxonomy" id="92487"/>
    <lineage>
        <taxon>Bacteria</taxon>
        <taxon>Pseudomonadati</taxon>
        <taxon>Pseudomonadota</taxon>
        <taxon>Gammaproteobacteria</taxon>
        <taxon>Thiotrichales</taxon>
        <taxon>Thiotrichaceae</taxon>
        <taxon>Thiothrix</taxon>
    </lineage>
</organism>
<comment type="similarity">
    <text evidence="2">Belongs to the CRISPR-associated endoribonuclease Cas2 protein family.</text>
</comment>
<protein>
    <submittedName>
        <fullName evidence="9">CRISPR-associated protein Cas2</fullName>
    </submittedName>
</protein>
<dbReference type="GO" id="GO:0016787">
    <property type="term" value="F:hydrolase activity"/>
    <property type="evidence" value="ECO:0007669"/>
    <property type="project" value="UniProtKB-KW"/>
</dbReference>
<evidence type="ECO:0000313" key="9">
    <source>
        <dbReference type="EMBL" id="SKA96867.1"/>
    </source>
</evidence>
<dbReference type="InterPro" id="IPR021127">
    <property type="entry name" value="CRISPR_associated_Cas2"/>
</dbReference>
<keyword evidence="4" id="KW-0479">Metal-binding</keyword>
<dbReference type="GO" id="GO:0046872">
    <property type="term" value="F:metal ion binding"/>
    <property type="evidence" value="ECO:0007669"/>
    <property type="project" value="UniProtKB-KW"/>
</dbReference>
<evidence type="ECO:0000256" key="4">
    <source>
        <dbReference type="ARBA" id="ARBA00022723"/>
    </source>
</evidence>
<dbReference type="InterPro" id="IPR019199">
    <property type="entry name" value="Virulence_VapD/CRISPR_Cas2"/>
</dbReference>
<dbReference type="GO" id="GO:0004521">
    <property type="term" value="F:RNA endonuclease activity"/>
    <property type="evidence" value="ECO:0007669"/>
    <property type="project" value="InterPro"/>
</dbReference>
<evidence type="ECO:0000256" key="6">
    <source>
        <dbReference type="ARBA" id="ARBA00022801"/>
    </source>
</evidence>
<gene>
    <name evidence="9" type="ORF">SAMN02745130_03929</name>
</gene>
<keyword evidence="6" id="KW-0378">Hydrolase</keyword>
<evidence type="ECO:0000256" key="1">
    <source>
        <dbReference type="ARBA" id="ARBA00001946"/>
    </source>
</evidence>